<dbReference type="Proteomes" id="UP000237105">
    <property type="component" value="Unassembled WGS sequence"/>
</dbReference>
<reference evidence="3" key="1">
    <citation type="submission" date="2016-06" db="EMBL/GenBank/DDBJ databases">
        <title>Parallel loss of symbiosis genes in relatives of nitrogen-fixing non-legume Parasponia.</title>
        <authorList>
            <person name="Van Velzen R."/>
            <person name="Holmer R."/>
            <person name="Bu F."/>
            <person name="Rutten L."/>
            <person name="Van Zeijl A."/>
            <person name="Liu W."/>
            <person name="Santuari L."/>
            <person name="Cao Q."/>
            <person name="Sharma T."/>
            <person name="Shen D."/>
            <person name="Roswanjaya Y."/>
            <person name="Wardhani T."/>
            <person name="Kalhor M.S."/>
            <person name="Jansen J."/>
            <person name="Van den Hoogen J."/>
            <person name="Gungor B."/>
            <person name="Hartog M."/>
            <person name="Hontelez J."/>
            <person name="Verver J."/>
            <person name="Yang W.-C."/>
            <person name="Schijlen E."/>
            <person name="Repin R."/>
            <person name="Schilthuizen M."/>
            <person name="Schranz E."/>
            <person name="Heidstra R."/>
            <person name="Miyata K."/>
            <person name="Fedorova E."/>
            <person name="Kohlen W."/>
            <person name="Bisseling T."/>
            <person name="Smit S."/>
            <person name="Geurts R."/>
        </authorList>
    </citation>
    <scope>NUCLEOTIDE SEQUENCE [LARGE SCALE GENOMIC DNA]</scope>
    <source>
        <strain evidence="3">cv. WU1-14</strain>
    </source>
</reference>
<dbReference type="EMBL" id="JXTB01000228">
    <property type="protein sequence ID" value="PON51811.1"/>
    <property type="molecule type" value="Genomic_DNA"/>
</dbReference>
<comment type="caution">
    <text evidence="2">The sequence shown here is derived from an EMBL/GenBank/DDBJ whole genome shotgun (WGS) entry which is preliminary data.</text>
</comment>
<accession>A0A2P5BSN9</accession>
<feature type="non-terminal residue" evidence="2">
    <location>
        <position position="111"/>
    </location>
</feature>
<proteinExistence type="predicted"/>
<evidence type="ECO:0000256" key="1">
    <source>
        <dbReference type="SAM" id="MobiDB-lite"/>
    </source>
</evidence>
<sequence length="111" mass="12280">MSCGDESRQVVNDDGLFEVEIQQANKEKMSKKRGKATVTLPVHEEDYVASYFFEVEGLSSPTDVDDPAWGASAMHTSNEDTSESYEDDFEAENDIEGNLELKQSDSSSDGM</sequence>
<evidence type="ECO:0000313" key="2">
    <source>
        <dbReference type="EMBL" id="PON51811.1"/>
    </source>
</evidence>
<name>A0A2P5BSN9_PARAD</name>
<keyword evidence="3" id="KW-1185">Reference proteome</keyword>
<evidence type="ECO:0000313" key="3">
    <source>
        <dbReference type="Proteomes" id="UP000237105"/>
    </source>
</evidence>
<gene>
    <name evidence="2" type="ORF">PanWU01x14_213810</name>
</gene>
<protein>
    <submittedName>
        <fullName evidence="2">Uncharacterized protein</fullName>
    </submittedName>
</protein>
<feature type="region of interest" description="Disordered" evidence="1">
    <location>
        <begin position="62"/>
        <end position="89"/>
    </location>
</feature>
<dbReference type="AlphaFoldDB" id="A0A2P5BSN9"/>
<feature type="compositionally biased region" description="Acidic residues" evidence="1">
    <location>
        <begin position="80"/>
        <end position="89"/>
    </location>
</feature>
<organism evidence="2 3">
    <name type="scientific">Parasponia andersonii</name>
    <name type="common">Sponia andersonii</name>
    <dbReference type="NCBI Taxonomy" id="3476"/>
    <lineage>
        <taxon>Eukaryota</taxon>
        <taxon>Viridiplantae</taxon>
        <taxon>Streptophyta</taxon>
        <taxon>Embryophyta</taxon>
        <taxon>Tracheophyta</taxon>
        <taxon>Spermatophyta</taxon>
        <taxon>Magnoliopsida</taxon>
        <taxon>eudicotyledons</taxon>
        <taxon>Gunneridae</taxon>
        <taxon>Pentapetalae</taxon>
        <taxon>rosids</taxon>
        <taxon>fabids</taxon>
        <taxon>Rosales</taxon>
        <taxon>Cannabaceae</taxon>
        <taxon>Parasponia</taxon>
    </lineage>
</organism>